<dbReference type="GO" id="GO:0004803">
    <property type="term" value="F:transposase activity"/>
    <property type="evidence" value="ECO:0007669"/>
    <property type="project" value="UniProtKB-UniRule"/>
</dbReference>
<evidence type="ECO:0000256" key="6">
    <source>
        <dbReference type="RuleBase" id="RU365089"/>
    </source>
</evidence>
<evidence type="ECO:0000313" key="8">
    <source>
        <dbReference type="Proteomes" id="UP000192738"/>
    </source>
</evidence>
<dbReference type="NCBIfam" id="NF033543">
    <property type="entry name" value="transpos_IS256"/>
    <property type="match status" value="1"/>
</dbReference>
<dbReference type="Proteomes" id="UP000192738">
    <property type="component" value="Unassembled WGS sequence"/>
</dbReference>
<dbReference type="GO" id="GO:0006313">
    <property type="term" value="P:DNA transposition"/>
    <property type="evidence" value="ECO:0007669"/>
    <property type="project" value="UniProtKB-UniRule"/>
</dbReference>
<dbReference type="Pfam" id="PF00872">
    <property type="entry name" value="Transposase_mut"/>
    <property type="match status" value="1"/>
</dbReference>
<dbReference type="PROSITE" id="PS01007">
    <property type="entry name" value="TRANSPOSASE_MUTATOR"/>
    <property type="match status" value="1"/>
</dbReference>
<reference evidence="7 8" key="1">
    <citation type="submission" date="2017-04" db="EMBL/GenBank/DDBJ databases">
        <authorList>
            <person name="Afonso C.L."/>
            <person name="Miller P.J."/>
            <person name="Scott M.A."/>
            <person name="Spackman E."/>
            <person name="Goraichik I."/>
            <person name="Dimitrov K.M."/>
            <person name="Suarez D.L."/>
            <person name="Swayne D.E."/>
        </authorList>
    </citation>
    <scope>NUCLEOTIDE SEQUENCE [LARGE SCALE GENOMIC DNA]</scope>
    <source>
        <strain evidence="7 8">DSM 5090</strain>
    </source>
</reference>
<dbReference type="PANTHER" id="PTHR33217:SF8">
    <property type="entry name" value="MUTATOR FAMILY TRANSPOSASE"/>
    <property type="match status" value="1"/>
</dbReference>
<comment type="similarity">
    <text evidence="2 6">Belongs to the transposase mutator family.</text>
</comment>
<evidence type="ECO:0000313" key="7">
    <source>
        <dbReference type="EMBL" id="SMD15842.1"/>
    </source>
</evidence>
<proteinExistence type="inferred from homology"/>
<dbReference type="PANTHER" id="PTHR33217">
    <property type="entry name" value="TRANSPOSASE FOR INSERTION SEQUENCE ELEMENT IS1081"/>
    <property type="match status" value="1"/>
</dbReference>
<keyword evidence="5 6" id="KW-0233">DNA recombination</keyword>
<keyword evidence="3 6" id="KW-0815">Transposition</keyword>
<keyword evidence="6" id="KW-0814">Transposable element</keyword>
<dbReference type="AlphaFoldDB" id="A0A1W2F1Z1"/>
<evidence type="ECO:0000256" key="2">
    <source>
        <dbReference type="ARBA" id="ARBA00010961"/>
    </source>
</evidence>
<dbReference type="GO" id="GO:0003677">
    <property type="term" value="F:DNA binding"/>
    <property type="evidence" value="ECO:0007669"/>
    <property type="project" value="UniProtKB-UniRule"/>
</dbReference>
<comment type="function">
    <text evidence="1 6">Required for the transposition of the insertion element.</text>
</comment>
<protein>
    <recommendedName>
        <fullName evidence="6">Mutator family transposase</fullName>
    </recommendedName>
</protein>
<evidence type="ECO:0000256" key="1">
    <source>
        <dbReference type="ARBA" id="ARBA00002190"/>
    </source>
</evidence>
<keyword evidence="8" id="KW-1185">Reference proteome</keyword>
<evidence type="ECO:0000256" key="3">
    <source>
        <dbReference type="ARBA" id="ARBA00022578"/>
    </source>
</evidence>
<name>A0A1W2F1Z1_9FIRM</name>
<dbReference type="InterPro" id="IPR001207">
    <property type="entry name" value="Transposase_mutator"/>
</dbReference>
<evidence type="ECO:0000256" key="4">
    <source>
        <dbReference type="ARBA" id="ARBA00023125"/>
    </source>
</evidence>
<organism evidence="7 8">
    <name type="scientific">Sporomusa malonica</name>
    <dbReference type="NCBI Taxonomy" id="112901"/>
    <lineage>
        <taxon>Bacteria</taxon>
        <taxon>Bacillati</taxon>
        <taxon>Bacillota</taxon>
        <taxon>Negativicutes</taxon>
        <taxon>Selenomonadales</taxon>
        <taxon>Sporomusaceae</taxon>
        <taxon>Sporomusa</taxon>
    </lineage>
</organism>
<accession>A0A1W2F1Z1</accession>
<sequence>MDWRNKSSKFWLSVLNELKSRGIQDVYLFCVDGLNGFREAISAVYPKAGIQRCIIHQIRASMRYVNYKHAKAFTADLKEIYTAVTEESAFENLMSFKEKWGSKYPAAIKSWEDNWDILSTFFAYPPGIRKIIYTTNIIEGLHRQFRKVTKTKAVFPNDDSLRKMLYLASNNIAKKRTQRYRDWEMVLNHLAVLFEGRLAI</sequence>
<keyword evidence="4 6" id="KW-0238">DNA-binding</keyword>
<gene>
    <name evidence="7" type="ORF">SAMN04488500_13915</name>
</gene>
<dbReference type="EMBL" id="FWXI01000039">
    <property type="protein sequence ID" value="SMD15842.1"/>
    <property type="molecule type" value="Genomic_DNA"/>
</dbReference>
<evidence type="ECO:0000256" key="5">
    <source>
        <dbReference type="ARBA" id="ARBA00023172"/>
    </source>
</evidence>